<dbReference type="Proteomes" id="UP000623269">
    <property type="component" value="Unassembled WGS sequence"/>
</dbReference>
<evidence type="ECO:0000256" key="1">
    <source>
        <dbReference type="SAM" id="Phobius"/>
    </source>
</evidence>
<accession>A0A8J7HDD5</accession>
<feature type="transmembrane region" description="Helical" evidence="1">
    <location>
        <begin position="15"/>
        <end position="35"/>
    </location>
</feature>
<feature type="transmembrane region" description="Helical" evidence="1">
    <location>
        <begin position="114"/>
        <end position="133"/>
    </location>
</feature>
<organism evidence="2 3">
    <name type="scientific">Mobilitalea sibirica</name>
    <dbReference type="NCBI Taxonomy" id="1462919"/>
    <lineage>
        <taxon>Bacteria</taxon>
        <taxon>Bacillati</taxon>
        <taxon>Bacillota</taxon>
        <taxon>Clostridia</taxon>
        <taxon>Lachnospirales</taxon>
        <taxon>Lachnospiraceae</taxon>
        <taxon>Mobilitalea</taxon>
    </lineage>
</organism>
<dbReference type="EMBL" id="JAEAGR010000005">
    <property type="protein sequence ID" value="MBH1940639.1"/>
    <property type="molecule type" value="Genomic_DNA"/>
</dbReference>
<comment type="caution">
    <text evidence="2">The sequence shown here is derived from an EMBL/GenBank/DDBJ whole genome shotgun (WGS) entry which is preliminary data.</text>
</comment>
<dbReference type="AlphaFoldDB" id="A0A8J7HDD5"/>
<keyword evidence="1" id="KW-1133">Transmembrane helix</keyword>
<keyword evidence="1" id="KW-0472">Membrane</keyword>
<protein>
    <recommendedName>
        <fullName evidence="4">Peptidase M50 domain-containing protein</fullName>
    </recommendedName>
</protein>
<feature type="transmembrane region" description="Helical" evidence="1">
    <location>
        <begin position="86"/>
        <end position="108"/>
    </location>
</feature>
<reference evidence="2" key="1">
    <citation type="submission" date="2020-12" db="EMBL/GenBank/DDBJ databases">
        <title>M. sibirica DSM 26468T genome.</title>
        <authorList>
            <person name="Thieme N."/>
            <person name="Rettenmaier R."/>
            <person name="Zverlov V."/>
            <person name="Liebl W."/>
        </authorList>
    </citation>
    <scope>NUCLEOTIDE SEQUENCE</scope>
    <source>
        <strain evidence="2">DSM 26468</strain>
    </source>
</reference>
<proteinExistence type="predicted"/>
<evidence type="ECO:0000313" key="3">
    <source>
        <dbReference type="Proteomes" id="UP000623269"/>
    </source>
</evidence>
<gene>
    <name evidence="2" type="ORF">I5677_07035</name>
</gene>
<keyword evidence="1" id="KW-0812">Transmembrane</keyword>
<evidence type="ECO:0008006" key="4">
    <source>
        <dbReference type="Google" id="ProtNLM"/>
    </source>
</evidence>
<sequence length="332" mass="37998">MASVQLVIHEVGHCIFGLLTGFQFIFIRIGSITLIKREGKIIIKRHSLPGSAGQCLMRPAGASFPVLQEASDCLDGFININYRYGFYMMGGIILNIIMSAMMLILAFSSFDISISIRFSLLLGTFYGLGYALINGIPNTKGKINNDATNFFYLRKDPLAKICGFIQMSILPYMITGYTYKNFPNDMMKVPKGADLSNAIIGWHKLNECYYLMDLRQWENAEDCLKEFDPYLDRLSRMLKETVLLETLFINIKIGKRSSVIEDLYHILKPVLSNKKADFHITRVRMAYELYKDKSDINIEKVRFELDRITQNYSNIGEADFCYRLIKDIIIPG</sequence>
<keyword evidence="3" id="KW-1185">Reference proteome</keyword>
<name>A0A8J7HDD5_9FIRM</name>
<evidence type="ECO:0000313" key="2">
    <source>
        <dbReference type="EMBL" id="MBH1940639.1"/>
    </source>
</evidence>